<dbReference type="GO" id="GO:0009295">
    <property type="term" value="C:nucleoid"/>
    <property type="evidence" value="ECO:0007669"/>
    <property type="project" value="InterPro"/>
</dbReference>
<dbReference type="EMBL" id="QICB01000001">
    <property type="protein sequence ID" value="RNL21541.1"/>
    <property type="molecule type" value="Genomic_DNA"/>
</dbReference>
<sequence length="354" mass="39489">MSTRINHAVLHVFDFNSCVNVFSEEELDLSSRQVKNYVATHARRALSNIDNKHGSFSDDSMFAERLRAYRDGGVDFVDLSIEAAQYLCGQLEHQDKAASADLLAIDFEEDAEIEAGTEREDAVDEAFDGRTPRYFALLLLESKQAYMHEVGRADNGAVRNSIARHYAILPNPSQKVASYAVVDLRSMSVLFCDKPRSISGEDRLIIPDGLLQCTNEASSKEVIDAVTRIVEEVAEEYGANTAVALSKAKACVNEAADDEEYLAPWDMAADVFEDEPLQKRFEQAVAEERLPERIPVEKKVAQRVAKNHKIRTDTGIEITFPSEYSNSSEYIEFVNAPNGLISIELKNIGSIENR</sequence>
<accession>A0A3N0AIC5</accession>
<proteinExistence type="predicted"/>
<protein>
    <recommendedName>
        <fullName evidence="3">Nucleoid-associated protein</fullName>
    </recommendedName>
</protein>
<evidence type="ECO:0008006" key="3">
    <source>
        <dbReference type="Google" id="ProtNLM"/>
    </source>
</evidence>
<reference evidence="2" key="1">
    <citation type="submission" date="2018-05" db="EMBL/GenBank/DDBJ databases">
        <title>Genome Sequencing of selected type strains of the family Eggerthellaceae.</title>
        <authorList>
            <person name="Danylec N."/>
            <person name="Stoll D.A."/>
            <person name="Doetsch A."/>
            <person name="Huch M."/>
        </authorList>
    </citation>
    <scope>NUCLEOTIDE SEQUENCE [LARGE SCALE GENOMIC DNA]</scope>
    <source>
        <strain evidence="2">DSM 17537</strain>
    </source>
</reference>
<dbReference type="Proteomes" id="UP000267368">
    <property type="component" value="Unassembled WGS sequence"/>
</dbReference>
<evidence type="ECO:0000313" key="2">
    <source>
        <dbReference type="Proteomes" id="UP000267368"/>
    </source>
</evidence>
<name>A0A3N0AIC5_9ACTN</name>
<gene>
    <name evidence="1" type="ORF">DMP07_01500</name>
</gene>
<organism evidence="1 2">
    <name type="scientific">Slackia faecicanis</name>
    <dbReference type="NCBI Taxonomy" id="255723"/>
    <lineage>
        <taxon>Bacteria</taxon>
        <taxon>Bacillati</taxon>
        <taxon>Actinomycetota</taxon>
        <taxon>Coriobacteriia</taxon>
        <taxon>Eggerthellales</taxon>
        <taxon>Eggerthellaceae</taxon>
        <taxon>Slackia</taxon>
    </lineage>
</organism>
<keyword evidence="2" id="KW-1185">Reference proteome</keyword>
<dbReference type="InterPro" id="IPR007358">
    <property type="entry name" value="Nucleoid_associated_NdpA"/>
</dbReference>
<dbReference type="AlphaFoldDB" id="A0A3N0AIC5"/>
<evidence type="ECO:0000313" key="1">
    <source>
        <dbReference type="EMBL" id="RNL21541.1"/>
    </source>
</evidence>
<comment type="caution">
    <text evidence="1">The sequence shown here is derived from an EMBL/GenBank/DDBJ whole genome shotgun (WGS) entry which is preliminary data.</text>
</comment>
<dbReference type="RefSeq" id="WP_123197382.1">
    <property type="nucleotide sequence ID" value="NZ_QICB01000001.1"/>
</dbReference>
<dbReference type="Pfam" id="PF04245">
    <property type="entry name" value="NA37"/>
    <property type="match status" value="1"/>
</dbReference>
<dbReference type="OrthoDB" id="3171075at2"/>